<dbReference type="STRING" id="1798692.A3G00_01380"/>
<gene>
    <name evidence="1" type="ORF">A3G00_01380</name>
</gene>
<organism evidence="1 2">
    <name type="scientific">Candidatus Magasanikbacteria bacterium RIFCSPLOWO2_12_FULL_43_12</name>
    <dbReference type="NCBI Taxonomy" id="1798692"/>
    <lineage>
        <taxon>Bacteria</taxon>
        <taxon>Candidatus Magasanikiibacteriota</taxon>
    </lineage>
</organism>
<protein>
    <submittedName>
        <fullName evidence="1">Uncharacterized protein</fullName>
    </submittedName>
</protein>
<name>A0A1F6MTG7_9BACT</name>
<accession>A0A1F6MTG7</accession>
<dbReference type="AlphaFoldDB" id="A0A1F6MTG7"/>
<proteinExistence type="predicted"/>
<evidence type="ECO:0000313" key="1">
    <source>
        <dbReference type="EMBL" id="OGH74985.1"/>
    </source>
</evidence>
<comment type="caution">
    <text evidence="1">The sequence shown here is derived from an EMBL/GenBank/DDBJ whole genome shotgun (WGS) entry which is preliminary data.</text>
</comment>
<dbReference type="Proteomes" id="UP000178347">
    <property type="component" value="Unassembled WGS sequence"/>
</dbReference>
<dbReference type="EMBL" id="MFQN01000011">
    <property type="protein sequence ID" value="OGH74985.1"/>
    <property type="molecule type" value="Genomic_DNA"/>
</dbReference>
<reference evidence="1 2" key="1">
    <citation type="journal article" date="2016" name="Nat. Commun.">
        <title>Thousands of microbial genomes shed light on interconnected biogeochemical processes in an aquifer system.</title>
        <authorList>
            <person name="Anantharaman K."/>
            <person name="Brown C.T."/>
            <person name="Hug L.A."/>
            <person name="Sharon I."/>
            <person name="Castelle C.J."/>
            <person name="Probst A.J."/>
            <person name="Thomas B.C."/>
            <person name="Singh A."/>
            <person name="Wilkins M.J."/>
            <person name="Karaoz U."/>
            <person name="Brodie E.L."/>
            <person name="Williams K.H."/>
            <person name="Hubbard S.S."/>
            <person name="Banfield J.F."/>
        </authorList>
    </citation>
    <scope>NUCLEOTIDE SEQUENCE [LARGE SCALE GENOMIC DNA]</scope>
</reference>
<sequence>MQDYHNLLVWKKALEFVKLVVGIASVVYTFESHCEPSQAKQSTPLSRSNAIAGLRSLSRVNVRDRASSSQ</sequence>
<evidence type="ECO:0000313" key="2">
    <source>
        <dbReference type="Proteomes" id="UP000178347"/>
    </source>
</evidence>